<evidence type="ECO:0000313" key="3">
    <source>
        <dbReference type="Proteomes" id="UP001215598"/>
    </source>
</evidence>
<feature type="compositionally biased region" description="Basic and acidic residues" evidence="1">
    <location>
        <begin position="276"/>
        <end position="285"/>
    </location>
</feature>
<dbReference type="Proteomes" id="UP001215598">
    <property type="component" value="Unassembled WGS sequence"/>
</dbReference>
<sequence>MELHDVALSRRSAILRPFASAYAASFSDTPHCRSPAASLSIHRRLYTIAYHRVEPRRKHPASLDILFVEYGYRYDILEGESGATSAPSIIHRVSALLYPDPARLALLSRPDLPIRSSVSACALPSRTGRRYLCLMLLDLASLHRRARANSPSCLRHRVHHICGSSSRPSLELAAVSLSRANHVPITCPRAQHLNTRPTPRQAGARGRTMLRRRAASASLLSFFGLGLAAERKLHSRWFLEGGKVGSPHPKDYALVSVGSSAGKSILIREQRQQRERLPYRVRERDDEHEDDNEYDTYAEYEEEYAADSDTHTDRDTDTDCDAANEDEYDYGADVEKGNALLHLNVTTIRARHDVYPPTPSPLHLAFSLHRPSLSAARRLLLGSHAHTLSTARRLVLRCFGPDLPSASARLLPSARPSRAGRISVIRPHGR</sequence>
<evidence type="ECO:0000313" key="2">
    <source>
        <dbReference type="EMBL" id="KAJ7778526.1"/>
    </source>
</evidence>
<protein>
    <submittedName>
        <fullName evidence="2">Uncharacterized protein</fullName>
    </submittedName>
</protein>
<feature type="compositionally biased region" description="Acidic residues" evidence="1">
    <location>
        <begin position="286"/>
        <end position="306"/>
    </location>
</feature>
<gene>
    <name evidence="2" type="ORF">B0H16DRAFT_1712022</name>
</gene>
<accession>A0AAD7NX34</accession>
<name>A0AAD7NX34_9AGAR</name>
<evidence type="ECO:0000256" key="1">
    <source>
        <dbReference type="SAM" id="MobiDB-lite"/>
    </source>
</evidence>
<feature type="compositionally biased region" description="Basic and acidic residues" evidence="1">
    <location>
        <begin position="308"/>
        <end position="317"/>
    </location>
</feature>
<organism evidence="2 3">
    <name type="scientific">Mycena metata</name>
    <dbReference type="NCBI Taxonomy" id="1033252"/>
    <lineage>
        <taxon>Eukaryota</taxon>
        <taxon>Fungi</taxon>
        <taxon>Dikarya</taxon>
        <taxon>Basidiomycota</taxon>
        <taxon>Agaricomycotina</taxon>
        <taxon>Agaricomycetes</taxon>
        <taxon>Agaricomycetidae</taxon>
        <taxon>Agaricales</taxon>
        <taxon>Marasmiineae</taxon>
        <taxon>Mycenaceae</taxon>
        <taxon>Mycena</taxon>
    </lineage>
</organism>
<dbReference type="EMBL" id="JARKIB010000007">
    <property type="protein sequence ID" value="KAJ7778526.1"/>
    <property type="molecule type" value="Genomic_DNA"/>
</dbReference>
<feature type="region of interest" description="Disordered" evidence="1">
    <location>
        <begin position="276"/>
        <end position="324"/>
    </location>
</feature>
<proteinExistence type="predicted"/>
<dbReference type="AlphaFoldDB" id="A0AAD7NX34"/>
<reference evidence="2" key="1">
    <citation type="submission" date="2023-03" db="EMBL/GenBank/DDBJ databases">
        <title>Massive genome expansion in bonnet fungi (Mycena s.s.) driven by repeated elements and novel gene families across ecological guilds.</title>
        <authorList>
            <consortium name="Lawrence Berkeley National Laboratory"/>
            <person name="Harder C.B."/>
            <person name="Miyauchi S."/>
            <person name="Viragh M."/>
            <person name="Kuo A."/>
            <person name="Thoen E."/>
            <person name="Andreopoulos B."/>
            <person name="Lu D."/>
            <person name="Skrede I."/>
            <person name="Drula E."/>
            <person name="Henrissat B."/>
            <person name="Morin E."/>
            <person name="Kohler A."/>
            <person name="Barry K."/>
            <person name="LaButti K."/>
            <person name="Morin E."/>
            <person name="Salamov A."/>
            <person name="Lipzen A."/>
            <person name="Mereny Z."/>
            <person name="Hegedus B."/>
            <person name="Baldrian P."/>
            <person name="Stursova M."/>
            <person name="Weitz H."/>
            <person name="Taylor A."/>
            <person name="Grigoriev I.V."/>
            <person name="Nagy L.G."/>
            <person name="Martin F."/>
            <person name="Kauserud H."/>
        </authorList>
    </citation>
    <scope>NUCLEOTIDE SEQUENCE</scope>
    <source>
        <strain evidence="2">CBHHK182m</strain>
    </source>
</reference>
<comment type="caution">
    <text evidence="2">The sequence shown here is derived from an EMBL/GenBank/DDBJ whole genome shotgun (WGS) entry which is preliminary data.</text>
</comment>
<keyword evidence="3" id="KW-1185">Reference proteome</keyword>